<feature type="domain" description="Apple" evidence="7">
    <location>
        <begin position="138"/>
        <end position="217"/>
    </location>
</feature>
<dbReference type="GO" id="GO:0016020">
    <property type="term" value="C:membrane"/>
    <property type="evidence" value="ECO:0007669"/>
    <property type="project" value="UniProtKB-SubCell"/>
</dbReference>
<keyword evidence="6" id="KW-1015">Disulfide bond</keyword>
<dbReference type="PANTHER" id="PTHR47974">
    <property type="entry name" value="OS07G0415500 PROTEIN"/>
    <property type="match status" value="1"/>
</dbReference>
<dbReference type="CDD" id="cd01098">
    <property type="entry name" value="PAN_AP_plant"/>
    <property type="match status" value="1"/>
</dbReference>
<dbReference type="PROSITE" id="PS50948">
    <property type="entry name" value="PAN"/>
    <property type="match status" value="1"/>
</dbReference>
<keyword evidence="2" id="KW-0812">Transmembrane</keyword>
<dbReference type="PANTHER" id="PTHR47974:SF4">
    <property type="entry name" value="RECEPTOR-LIKE SERINE_THREONINE-PROTEIN KINASE"/>
    <property type="match status" value="1"/>
</dbReference>
<organism evidence="8 9">
    <name type="scientific">Panicum miliaceum</name>
    <name type="common">Proso millet</name>
    <name type="synonym">Broomcorn millet</name>
    <dbReference type="NCBI Taxonomy" id="4540"/>
    <lineage>
        <taxon>Eukaryota</taxon>
        <taxon>Viridiplantae</taxon>
        <taxon>Streptophyta</taxon>
        <taxon>Embryophyta</taxon>
        <taxon>Tracheophyta</taxon>
        <taxon>Spermatophyta</taxon>
        <taxon>Magnoliopsida</taxon>
        <taxon>Liliopsida</taxon>
        <taxon>Poales</taxon>
        <taxon>Poaceae</taxon>
        <taxon>PACMAD clade</taxon>
        <taxon>Panicoideae</taxon>
        <taxon>Panicodae</taxon>
        <taxon>Paniceae</taxon>
        <taxon>Panicinae</taxon>
        <taxon>Panicum</taxon>
        <taxon>Panicum sect. Panicum</taxon>
    </lineage>
</organism>
<comment type="caution">
    <text evidence="8">The sequence shown here is derived from an EMBL/GenBank/DDBJ whole genome shotgun (WGS) entry which is preliminary data.</text>
</comment>
<dbReference type="Pfam" id="PF08276">
    <property type="entry name" value="PAN_2"/>
    <property type="match status" value="1"/>
</dbReference>
<comment type="subcellular location">
    <subcellularLocation>
        <location evidence="1">Membrane</location>
        <topology evidence="1">Single-pass membrane protein</topology>
    </subcellularLocation>
</comment>
<proteinExistence type="predicted"/>
<protein>
    <recommendedName>
        <fullName evidence="7">Apple domain-containing protein</fullName>
    </recommendedName>
</protein>
<dbReference type="GO" id="GO:0048544">
    <property type="term" value="P:recognition of pollen"/>
    <property type="evidence" value="ECO:0007669"/>
    <property type="project" value="InterPro"/>
</dbReference>
<sequence>MNICFRSMFDDEKGISFIYWPNPHSNIWEKQRILFNSVTIGALDSSGHFRGSDNMSFTAADWGPGIKRRLTLDYDCDLRLYSLNKQGAWDITWMAFSELRYVRGLCGPNGICVYTPAPVCACAPGHEAVDPSDGRKGCTPKMRLVQVPTTEFLGQDQDGHHFVSLSSCKNICMSTCSCMGFTYWQGTGGCYTKSAIVGGITHQRLPGSAYIKLPEDVQVLESSIPHSQPFGPKYSSECSKVSANVTTDFRLRMLEENVRMLEENAKMTDSSEQAWIAGFMDPRLNGHFNGFQARTMIELAVSCVQEDRNTRPNMEDVVQKLLSVDEAGSTMPKYALG</sequence>
<evidence type="ECO:0000256" key="5">
    <source>
        <dbReference type="ARBA" id="ARBA00023136"/>
    </source>
</evidence>
<evidence type="ECO:0000313" key="9">
    <source>
        <dbReference type="Proteomes" id="UP000275267"/>
    </source>
</evidence>
<dbReference type="Pfam" id="PF00954">
    <property type="entry name" value="S_locus_glycop"/>
    <property type="match status" value="1"/>
</dbReference>
<keyword evidence="9" id="KW-1185">Reference proteome</keyword>
<gene>
    <name evidence="8" type="ORF">C2845_PM10G15520</name>
</gene>
<dbReference type="EMBL" id="PQIB02000018">
    <property type="protein sequence ID" value="RLM54691.1"/>
    <property type="molecule type" value="Genomic_DNA"/>
</dbReference>
<dbReference type="Gene3D" id="1.10.510.10">
    <property type="entry name" value="Transferase(Phosphotransferase) domain 1"/>
    <property type="match status" value="1"/>
</dbReference>
<dbReference type="Proteomes" id="UP000275267">
    <property type="component" value="Unassembled WGS sequence"/>
</dbReference>
<keyword evidence="4" id="KW-1133">Transmembrane helix</keyword>
<evidence type="ECO:0000259" key="7">
    <source>
        <dbReference type="PROSITE" id="PS50948"/>
    </source>
</evidence>
<evidence type="ECO:0000256" key="2">
    <source>
        <dbReference type="ARBA" id="ARBA00022692"/>
    </source>
</evidence>
<dbReference type="InterPro" id="IPR000858">
    <property type="entry name" value="S_locus_glycoprot_dom"/>
</dbReference>
<dbReference type="AlphaFoldDB" id="A0A3L6PE95"/>
<reference evidence="9" key="1">
    <citation type="journal article" date="2019" name="Nat. Commun.">
        <title>The genome of broomcorn millet.</title>
        <authorList>
            <person name="Zou C."/>
            <person name="Miki D."/>
            <person name="Li D."/>
            <person name="Tang Q."/>
            <person name="Xiao L."/>
            <person name="Rajput S."/>
            <person name="Deng P."/>
            <person name="Jia W."/>
            <person name="Huang R."/>
            <person name="Zhang M."/>
            <person name="Sun Y."/>
            <person name="Hu J."/>
            <person name="Fu X."/>
            <person name="Schnable P.S."/>
            <person name="Li F."/>
            <person name="Zhang H."/>
            <person name="Feng B."/>
            <person name="Zhu X."/>
            <person name="Liu R."/>
            <person name="Schnable J.C."/>
            <person name="Zhu J.-K."/>
            <person name="Zhang H."/>
        </authorList>
    </citation>
    <scope>NUCLEOTIDE SEQUENCE [LARGE SCALE GENOMIC DNA]</scope>
</reference>
<keyword evidence="5" id="KW-0472">Membrane</keyword>
<evidence type="ECO:0000313" key="8">
    <source>
        <dbReference type="EMBL" id="RLM54691.1"/>
    </source>
</evidence>
<evidence type="ECO:0000256" key="6">
    <source>
        <dbReference type="ARBA" id="ARBA00023157"/>
    </source>
</evidence>
<evidence type="ECO:0000256" key="3">
    <source>
        <dbReference type="ARBA" id="ARBA00022729"/>
    </source>
</evidence>
<evidence type="ECO:0000256" key="1">
    <source>
        <dbReference type="ARBA" id="ARBA00004167"/>
    </source>
</evidence>
<dbReference type="OrthoDB" id="619632at2759"/>
<name>A0A3L6PE95_PANMI</name>
<dbReference type="InterPro" id="IPR003609">
    <property type="entry name" value="Pan_app"/>
</dbReference>
<evidence type="ECO:0000256" key="4">
    <source>
        <dbReference type="ARBA" id="ARBA00022989"/>
    </source>
</evidence>
<accession>A0A3L6PE95</accession>
<dbReference type="STRING" id="4540.A0A3L6PE95"/>
<keyword evidence="3" id="KW-0732">Signal</keyword>